<sequence>MGIPDPKQFDREAGFPETAPNQLQTEAGGQWKELMDKKRPKDSIRRKLIAKPGQTPPLYRYGFPFTRQFALEYARRHHLKLKLVGDDIEAFGGHEELDFADVDDSWLEDRDMWLFAMAVSQSLMLTDLSRRCEFSLDLGRPFSLEWDGIISLWSNYTIEERWLACINHEHVLAVLNSAMNEVEGGSSKAQWWFDWNNDIGAI</sequence>
<dbReference type="AlphaFoldDB" id="A0A5K1K0V1"/>
<protein>
    <submittedName>
        <fullName evidence="2">N/A</fullName>
    </submittedName>
</protein>
<organism evidence="2">
    <name type="scientific">Ganoderma boninense</name>
    <dbReference type="NCBI Taxonomy" id="34458"/>
    <lineage>
        <taxon>Eukaryota</taxon>
        <taxon>Fungi</taxon>
        <taxon>Dikarya</taxon>
        <taxon>Basidiomycota</taxon>
        <taxon>Agaricomycotina</taxon>
        <taxon>Agaricomycetes</taxon>
        <taxon>Polyporales</taxon>
        <taxon>Polyporaceae</taxon>
        <taxon>Ganoderma</taxon>
    </lineage>
</organism>
<evidence type="ECO:0000256" key="1">
    <source>
        <dbReference type="SAM" id="MobiDB-lite"/>
    </source>
</evidence>
<feature type="compositionally biased region" description="Basic and acidic residues" evidence="1">
    <location>
        <begin position="33"/>
        <end position="42"/>
    </location>
</feature>
<feature type="region of interest" description="Disordered" evidence="1">
    <location>
        <begin position="1"/>
        <end position="42"/>
    </location>
</feature>
<evidence type="ECO:0000313" key="2">
    <source>
        <dbReference type="EMBL" id="VWO99417.1"/>
    </source>
</evidence>
<accession>A0A5K1K0V1</accession>
<gene>
    <name evidence="2" type="primary">I1RSQ8</name>
</gene>
<proteinExistence type="predicted"/>
<name>A0A5K1K0V1_9APHY</name>
<dbReference type="EMBL" id="LR727625">
    <property type="protein sequence ID" value="VWO99417.1"/>
    <property type="molecule type" value="Genomic_DNA"/>
</dbReference>
<reference evidence="2" key="1">
    <citation type="submission" date="2019-10" db="EMBL/GenBank/DDBJ databases">
        <authorList>
            <person name="Nor Muhammad N."/>
        </authorList>
    </citation>
    <scope>NUCLEOTIDE SEQUENCE</scope>
</reference>